<reference evidence="1 2" key="1">
    <citation type="submission" date="2016-11" db="EMBL/GenBank/DDBJ databases">
        <title>Networking in microbes: conjugative elements and plasmids in the genus Alteromonas.</title>
        <authorList>
            <person name="Lopez-Perez M."/>
            <person name="Ramon-Marco N."/>
            <person name="Rodriguez-Valera F."/>
        </authorList>
    </citation>
    <scope>NUCLEOTIDE SEQUENCE [LARGE SCALE GENOMIC DNA]</scope>
    <source>
        <strain evidence="1 2">CP48</strain>
        <plasmid evidence="2">pamcp48-600</plasmid>
    </source>
</reference>
<dbReference type="RefSeq" id="WP_071960946.1">
    <property type="nucleotide sequence ID" value="NZ_CP018025.1"/>
</dbReference>
<evidence type="ECO:0000313" key="2">
    <source>
        <dbReference type="Proteomes" id="UP000182101"/>
    </source>
</evidence>
<dbReference type="AlphaFoldDB" id="A0AAC9JHP3"/>
<sequence length="254" mass="28846">MSELIIWLSVTAVGVLFLAVKYQDYRTKKESQRQLLLARTMRKLYHLTRLESAPGIYCPPSVKLVIANRRMAYIEYLRSNGLGHRVKNFDIDAVRKSIHSLRELIVTDSELDAIELPPGTMESSEAQQSLNSLLIFLKNELKAPDTVYHETRRAIQVIELTAVKCALSEFISRGNAARRANMLGSARTHFENGIAKINDHPEILSSLKDYHNLFVTLLSETERMIATGTNEITSLPLTPEHGLDRMMGNEKPRW</sequence>
<gene>
    <name evidence="1" type="ORF">BM524_20735</name>
</gene>
<organism evidence="1 2">
    <name type="scientific">Alteromonas mediterranea</name>
    <dbReference type="NCBI Taxonomy" id="314275"/>
    <lineage>
        <taxon>Bacteria</taxon>
        <taxon>Pseudomonadati</taxon>
        <taxon>Pseudomonadota</taxon>
        <taxon>Gammaproteobacteria</taxon>
        <taxon>Alteromonadales</taxon>
        <taxon>Alteromonadaceae</taxon>
        <taxon>Alteromonas/Salinimonas group</taxon>
        <taxon>Alteromonas</taxon>
    </lineage>
</organism>
<dbReference type="Proteomes" id="UP000182101">
    <property type="component" value="Plasmid pAMCP48-600"/>
</dbReference>
<dbReference type="EMBL" id="CP018025">
    <property type="protein sequence ID" value="APD92332.1"/>
    <property type="molecule type" value="Genomic_DNA"/>
</dbReference>
<keyword evidence="1" id="KW-0614">Plasmid</keyword>
<protein>
    <submittedName>
        <fullName evidence="1">Uncharacterized protein</fullName>
    </submittedName>
</protein>
<evidence type="ECO:0000313" key="1">
    <source>
        <dbReference type="EMBL" id="APD92332.1"/>
    </source>
</evidence>
<name>A0AAC9JHP3_9ALTE</name>
<accession>A0AAC9JHP3</accession>
<proteinExistence type="predicted"/>
<geneLocation type="plasmid" evidence="2">
    <name>pamcp48-600</name>
</geneLocation>